<feature type="binding site" evidence="15">
    <location>
        <begin position="35"/>
        <end position="36"/>
    </location>
    <ligand>
        <name>D-ribulose 5-phosphate</name>
        <dbReference type="ChEBI" id="CHEBI:58121"/>
    </ligand>
</feature>
<keyword evidence="7 15" id="KW-0686">Riboflavin biosynthesis</keyword>
<dbReference type="SUPFAM" id="SSF55821">
    <property type="entry name" value="YrdC/RibB"/>
    <property type="match status" value="1"/>
</dbReference>
<keyword evidence="15" id="KW-0456">Lyase</keyword>
<comment type="cofactor">
    <cofactor evidence="14">
        <name>Zn(2+)</name>
        <dbReference type="ChEBI" id="CHEBI:29105"/>
    </cofactor>
    <text evidence="14">Binds 1 zinc ion per subunit.</text>
</comment>
<dbReference type="RefSeq" id="WP_281448794.1">
    <property type="nucleotide sequence ID" value="NZ_JASBAO010000001.1"/>
</dbReference>
<feature type="domain" description="GTP cyclohydrolase II" evidence="16">
    <location>
        <begin position="228"/>
        <end position="392"/>
    </location>
</feature>
<feature type="site" description="Essential for catalytic activity" evidence="15">
    <location>
        <position position="134"/>
    </location>
</feature>
<evidence type="ECO:0000256" key="1">
    <source>
        <dbReference type="ARBA" id="ARBA00000141"/>
    </source>
</evidence>
<evidence type="ECO:0000256" key="2">
    <source>
        <dbReference type="ARBA" id="ARBA00002284"/>
    </source>
</evidence>
<feature type="binding site" evidence="14">
    <location>
        <position position="372"/>
    </location>
    <ligand>
        <name>GTP</name>
        <dbReference type="ChEBI" id="CHEBI:37565"/>
    </ligand>
</feature>
<comment type="function">
    <text evidence="2 15">Catalyzes the conversion of D-ribulose 5-phosphate to formate and 3,4-dihydroxy-2-butanone 4-phosphate.</text>
</comment>
<feature type="binding site" evidence="14">
    <location>
        <begin position="271"/>
        <end position="275"/>
    </location>
    <ligand>
        <name>GTP</name>
        <dbReference type="ChEBI" id="CHEBI:37565"/>
    </ligand>
</feature>
<keyword evidence="8 15" id="KW-0479">Metal-binding</keyword>
<keyword evidence="11 14" id="KW-0862">Zinc</keyword>
<evidence type="ECO:0000256" key="12">
    <source>
        <dbReference type="ARBA" id="ARBA00023134"/>
    </source>
</evidence>
<comment type="catalytic activity">
    <reaction evidence="1 15">
        <text>D-ribulose 5-phosphate = (2S)-2-hydroxy-3-oxobutyl phosphate + formate + H(+)</text>
        <dbReference type="Rhea" id="RHEA:18457"/>
        <dbReference type="ChEBI" id="CHEBI:15378"/>
        <dbReference type="ChEBI" id="CHEBI:15740"/>
        <dbReference type="ChEBI" id="CHEBI:58121"/>
        <dbReference type="ChEBI" id="CHEBI:58830"/>
        <dbReference type="EC" id="4.1.99.12"/>
    </reaction>
</comment>
<keyword evidence="15" id="KW-0460">Magnesium</keyword>
<evidence type="ECO:0000256" key="9">
    <source>
        <dbReference type="ARBA" id="ARBA00022741"/>
    </source>
</evidence>
<organism evidence="17 18">
    <name type="scientific">Commensalibacter oyaizuii</name>
    <dbReference type="NCBI Taxonomy" id="3043873"/>
    <lineage>
        <taxon>Bacteria</taxon>
        <taxon>Pseudomonadati</taxon>
        <taxon>Pseudomonadota</taxon>
        <taxon>Alphaproteobacteria</taxon>
        <taxon>Acetobacterales</taxon>
        <taxon>Acetobacteraceae</taxon>
    </lineage>
</organism>
<feature type="binding site" evidence="15">
    <location>
        <begin position="148"/>
        <end position="152"/>
    </location>
    <ligand>
        <name>D-ribulose 5-phosphate</name>
        <dbReference type="ChEBI" id="CHEBI:58121"/>
    </ligand>
</feature>
<feature type="site" description="Essential for catalytic activity" evidence="15">
    <location>
        <position position="172"/>
    </location>
</feature>
<comment type="subunit">
    <text evidence="15">Homodimer.</text>
</comment>
<dbReference type="NCBIfam" id="TIGR00506">
    <property type="entry name" value="ribB"/>
    <property type="match status" value="1"/>
</dbReference>
<dbReference type="Proteomes" id="UP001431634">
    <property type="component" value="Unassembled WGS sequence"/>
</dbReference>
<evidence type="ECO:0000256" key="14">
    <source>
        <dbReference type="HAMAP-Rule" id="MF_00179"/>
    </source>
</evidence>
<evidence type="ECO:0000256" key="10">
    <source>
        <dbReference type="ARBA" id="ARBA00022801"/>
    </source>
</evidence>
<keyword evidence="12 14" id="KW-0342">GTP-binding</keyword>
<dbReference type="InterPro" id="IPR017945">
    <property type="entry name" value="DHBP_synth_RibB-like_a/b_dom"/>
</dbReference>
<reference evidence="17" key="1">
    <citation type="submission" date="2023-05" db="EMBL/GenBank/DDBJ databases">
        <title>Whole genome sequence of Commensalibacter sp.</title>
        <authorList>
            <person name="Charoenyingcharoen P."/>
            <person name="Yukphan P."/>
        </authorList>
    </citation>
    <scope>NUCLEOTIDE SEQUENCE</scope>
    <source>
        <strain evidence="17">TBRC 16381</strain>
    </source>
</reference>
<evidence type="ECO:0000256" key="15">
    <source>
        <dbReference type="HAMAP-Rule" id="MF_00180"/>
    </source>
</evidence>
<dbReference type="HAMAP" id="MF_00179">
    <property type="entry name" value="RibA"/>
    <property type="match status" value="1"/>
</dbReference>
<feature type="binding site" evidence="14">
    <location>
        <begin position="315"/>
        <end position="317"/>
    </location>
    <ligand>
        <name>GTP</name>
        <dbReference type="ChEBI" id="CHEBI:37565"/>
    </ligand>
</feature>
<feature type="binding site" evidence="14">
    <location>
        <position position="287"/>
    </location>
    <ligand>
        <name>Zn(2+)</name>
        <dbReference type="ChEBI" id="CHEBI:29105"/>
        <note>catalytic</note>
    </ligand>
</feature>
<dbReference type="Pfam" id="PF00925">
    <property type="entry name" value="GTP_cyclohydro2"/>
    <property type="match status" value="1"/>
</dbReference>
<comment type="similarity">
    <text evidence="5">In the N-terminal section; belongs to the DHBP synthase family.</text>
</comment>
<feature type="binding site" evidence="14">
    <location>
        <position position="377"/>
    </location>
    <ligand>
        <name>GTP</name>
        <dbReference type="ChEBI" id="CHEBI:37565"/>
    </ligand>
</feature>
<feature type="binding site" evidence="14">
    <location>
        <position position="292"/>
    </location>
    <ligand>
        <name>GTP</name>
        <dbReference type="ChEBI" id="CHEBI:37565"/>
    </ligand>
</feature>
<feature type="binding site" evidence="14">
    <location>
        <position position="337"/>
    </location>
    <ligand>
        <name>GTP</name>
        <dbReference type="ChEBI" id="CHEBI:37565"/>
    </ligand>
</feature>
<dbReference type="NCBIfam" id="NF001591">
    <property type="entry name" value="PRK00393.1"/>
    <property type="match status" value="1"/>
</dbReference>
<feature type="active site" description="Proton acceptor" evidence="14">
    <location>
        <position position="349"/>
    </location>
</feature>
<evidence type="ECO:0000256" key="13">
    <source>
        <dbReference type="ARBA" id="ARBA00049295"/>
    </source>
</evidence>
<comment type="catalytic activity">
    <reaction evidence="13 14">
        <text>GTP + 4 H2O = 2,5-diamino-6-hydroxy-4-(5-phosphoribosylamino)-pyrimidine + formate + 2 phosphate + 3 H(+)</text>
        <dbReference type="Rhea" id="RHEA:23704"/>
        <dbReference type="ChEBI" id="CHEBI:15377"/>
        <dbReference type="ChEBI" id="CHEBI:15378"/>
        <dbReference type="ChEBI" id="CHEBI:15740"/>
        <dbReference type="ChEBI" id="CHEBI:37565"/>
        <dbReference type="ChEBI" id="CHEBI:43474"/>
        <dbReference type="ChEBI" id="CHEBI:58614"/>
        <dbReference type="EC" id="3.5.4.25"/>
    </reaction>
</comment>
<keyword evidence="18" id="KW-1185">Reference proteome</keyword>
<dbReference type="InterPro" id="IPR000926">
    <property type="entry name" value="RibA"/>
</dbReference>
<dbReference type="Gene3D" id="3.40.50.10990">
    <property type="entry name" value="GTP cyclohydrolase II"/>
    <property type="match status" value="1"/>
</dbReference>
<dbReference type="Pfam" id="PF00926">
    <property type="entry name" value="DHBP_synthase"/>
    <property type="match status" value="1"/>
</dbReference>
<dbReference type="EC" id="4.1.99.12" evidence="15"/>
<comment type="similarity">
    <text evidence="6">In the C-terminal section; belongs to the GTP cyclohydrolase II family.</text>
</comment>
<dbReference type="InterPro" id="IPR000422">
    <property type="entry name" value="DHBP_synthase_RibB"/>
</dbReference>
<feature type="binding site" evidence="15">
    <location>
        <position position="40"/>
    </location>
    <ligand>
        <name>D-ribulose 5-phosphate</name>
        <dbReference type="ChEBI" id="CHEBI:58121"/>
    </ligand>
</feature>
<proteinExistence type="inferred from homology"/>
<evidence type="ECO:0000313" key="18">
    <source>
        <dbReference type="Proteomes" id="UP001431634"/>
    </source>
</evidence>
<dbReference type="PIRSF" id="PIRSF001259">
    <property type="entry name" value="RibA"/>
    <property type="match status" value="1"/>
</dbReference>
<evidence type="ECO:0000259" key="16">
    <source>
        <dbReference type="Pfam" id="PF00925"/>
    </source>
</evidence>
<evidence type="ECO:0000256" key="8">
    <source>
        <dbReference type="ARBA" id="ARBA00022723"/>
    </source>
</evidence>
<comment type="pathway">
    <text evidence="3 14">Cofactor biosynthesis; riboflavin biosynthesis; 5-amino-6-(D-ribitylamino)uracil from GTP: step 1/4.</text>
</comment>
<dbReference type="GO" id="GO:0003935">
    <property type="term" value="F:GTP cyclohydrolase II activity"/>
    <property type="evidence" value="ECO:0007669"/>
    <property type="project" value="UniProtKB-EC"/>
</dbReference>
<evidence type="ECO:0000313" key="17">
    <source>
        <dbReference type="EMBL" id="MDI2091708.1"/>
    </source>
</evidence>
<dbReference type="SUPFAM" id="SSF142695">
    <property type="entry name" value="RibA-like"/>
    <property type="match status" value="1"/>
</dbReference>
<evidence type="ECO:0000256" key="4">
    <source>
        <dbReference type="ARBA" id="ARBA00004904"/>
    </source>
</evidence>
<comment type="pathway">
    <text evidence="4 15">Cofactor biosynthesis; riboflavin biosynthesis; 2-hydroxy-3-oxobutyl phosphate from D-ribulose 5-phosphate: step 1/1.</text>
</comment>
<dbReference type="PANTHER" id="PTHR21327:SF18">
    <property type="entry name" value="3,4-DIHYDROXY-2-BUTANONE 4-PHOSPHATE SYNTHASE"/>
    <property type="match status" value="1"/>
</dbReference>
<gene>
    <name evidence="14 17" type="primary">ribA</name>
    <name evidence="15" type="synonym">ribB</name>
    <name evidence="17" type="ORF">QJV27_10070</name>
</gene>
<sequence length="429" mass="47656">MYSPEMIETLSPELKTAIDALRAGKMVLMVDDEGRENEGDLVAAGEFVTPDIINFMITHARGILCMPIEAKKAQQLNLYQMAQHNTSPHETAFTISIEAKEGITTGVSAEDRARTFEVVVEDEASPNDIICPGHMFPLVSDPNGVLARDGHTEGSIDLVKMAGLKPITAICEVLNEDGTMARMPQLQAFAKRHQIPIVTISAIIEWRKQYDNTRIDSSIDWVRAGEVAHLPNVYGGEDFTVQAFIDLKGIEHLAVMKGDFSKSSDKIPLVRLHSECLTGDVLGSMRCDCGPQLHKAMQMIGQSDYGVLLYLRGHEGRGIGLFNKISAYVLQDQGLDTIEANHRLGFSADMRDWSVAGAMLKKLGIEQLDLLTNNMNKVEMLEKQGFKVVNRVSIEIEPNRHNYTYLKTKRDRMGHALSSQRIDDTFKGI</sequence>
<comment type="function">
    <text evidence="14">Catalyzes the conversion of GTP to 2,5-diamino-6-ribosylamino-4(3H)-pyrimidinone 5'-phosphate (DARP), formate and pyrophosphate.</text>
</comment>
<comment type="similarity">
    <text evidence="15">Belongs to the DHBP synthase family.</text>
</comment>
<comment type="caution">
    <text evidence="17">The sequence shown here is derived from an EMBL/GenBank/DDBJ whole genome shotgun (WGS) entry which is preliminary data.</text>
</comment>
<dbReference type="CDD" id="cd00641">
    <property type="entry name" value="GTP_cyclohydro2"/>
    <property type="match status" value="1"/>
</dbReference>
<protein>
    <recommendedName>
        <fullName evidence="14 15">Multifunctional fusion protein</fullName>
    </recommendedName>
    <domain>
        <recommendedName>
            <fullName evidence="14">GTP cyclohydrolase-2</fullName>
            <ecNumber evidence="14">3.5.4.25</ecNumber>
        </recommendedName>
        <alternativeName>
            <fullName evidence="14">GTP cyclohydrolase II</fullName>
        </alternativeName>
    </domain>
    <domain>
        <recommendedName>
            <fullName evidence="15">3,4-dihydroxy-2-butanone 4-phosphate synthase</fullName>
            <shortName evidence="15">DHBP synthase</shortName>
            <ecNumber evidence="15">4.1.99.12</ecNumber>
        </recommendedName>
    </domain>
</protein>
<dbReference type="NCBIfam" id="TIGR00505">
    <property type="entry name" value="ribA"/>
    <property type="match status" value="1"/>
</dbReference>
<dbReference type="PANTHER" id="PTHR21327">
    <property type="entry name" value="GTP CYCLOHYDROLASE II-RELATED"/>
    <property type="match status" value="1"/>
</dbReference>
<feature type="binding site" evidence="14">
    <location>
        <position position="276"/>
    </location>
    <ligand>
        <name>Zn(2+)</name>
        <dbReference type="ChEBI" id="CHEBI:29105"/>
        <note>catalytic</note>
    </ligand>
</feature>
<feature type="binding site" evidence="15">
    <location>
        <position position="151"/>
    </location>
    <ligand>
        <name>Mg(2+)</name>
        <dbReference type="ChEBI" id="CHEBI:18420"/>
        <label>2</label>
    </ligand>
</feature>
<dbReference type="EMBL" id="JASBAO010000001">
    <property type="protein sequence ID" value="MDI2091708.1"/>
    <property type="molecule type" value="Genomic_DNA"/>
</dbReference>
<evidence type="ECO:0000256" key="6">
    <source>
        <dbReference type="ARBA" id="ARBA00008976"/>
    </source>
</evidence>
<keyword evidence="10 14" id="KW-0378">Hydrolase</keyword>
<comment type="cofactor">
    <cofactor evidence="15">
        <name>Mg(2+)</name>
        <dbReference type="ChEBI" id="CHEBI:18420"/>
    </cofactor>
    <cofactor evidence="15">
        <name>Mn(2+)</name>
        <dbReference type="ChEBI" id="CHEBI:29035"/>
    </cofactor>
    <text evidence="15">Binds 2 divalent metal cations per subunit. Magnesium or manganese.</text>
</comment>
<evidence type="ECO:0000256" key="3">
    <source>
        <dbReference type="ARBA" id="ARBA00004853"/>
    </source>
</evidence>
<dbReference type="HAMAP" id="MF_00180">
    <property type="entry name" value="RibB"/>
    <property type="match status" value="1"/>
</dbReference>
<dbReference type="Gene3D" id="3.90.870.10">
    <property type="entry name" value="DHBP synthase"/>
    <property type="match status" value="1"/>
</dbReference>
<keyword evidence="9 14" id="KW-0547">Nucleotide-binding</keyword>
<accession>A0ABT6Q3L1</accession>
<feature type="binding site" evidence="15">
    <location>
        <position position="36"/>
    </location>
    <ligand>
        <name>Mg(2+)</name>
        <dbReference type="ChEBI" id="CHEBI:18420"/>
        <label>1</label>
    </ligand>
</feature>
<comment type="similarity">
    <text evidence="14">Belongs to the GTP cyclohydrolase II family.</text>
</comment>
<evidence type="ECO:0000256" key="7">
    <source>
        <dbReference type="ARBA" id="ARBA00022619"/>
    </source>
</evidence>
<name>A0ABT6Q3L1_9PROT</name>
<dbReference type="InterPro" id="IPR032677">
    <property type="entry name" value="GTP_cyclohydro_II"/>
</dbReference>
<evidence type="ECO:0000256" key="5">
    <source>
        <dbReference type="ARBA" id="ARBA00005520"/>
    </source>
</evidence>
<dbReference type="InterPro" id="IPR036144">
    <property type="entry name" value="RibA-like_sf"/>
</dbReference>
<feature type="active site" description="Nucleophile" evidence="14">
    <location>
        <position position="351"/>
    </location>
</feature>
<feature type="binding site" evidence="14">
    <location>
        <position position="289"/>
    </location>
    <ligand>
        <name>Zn(2+)</name>
        <dbReference type="ChEBI" id="CHEBI:29105"/>
        <note>catalytic</note>
    </ligand>
</feature>
<dbReference type="EC" id="3.5.4.25" evidence="14"/>
<feature type="binding site" evidence="15">
    <location>
        <position position="36"/>
    </location>
    <ligand>
        <name>Mg(2+)</name>
        <dbReference type="ChEBI" id="CHEBI:18420"/>
        <label>2</label>
    </ligand>
</feature>
<evidence type="ECO:0000256" key="11">
    <source>
        <dbReference type="ARBA" id="ARBA00022833"/>
    </source>
</evidence>
<keyword evidence="15" id="KW-0464">Manganese</keyword>